<keyword evidence="7 12" id="KW-1133">Transmembrane helix</keyword>
<dbReference type="PANTHER" id="PTHR10110:SF195">
    <property type="entry name" value="NA(+)_H(+) ANTIPORTER NHAS2"/>
    <property type="match status" value="1"/>
</dbReference>
<feature type="transmembrane region" description="Helical" evidence="12">
    <location>
        <begin position="6"/>
        <end position="24"/>
    </location>
</feature>
<dbReference type="Proteomes" id="UP000287352">
    <property type="component" value="Unassembled WGS sequence"/>
</dbReference>
<feature type="transmembrane region" description="Helical" evidence="12">
    <location>
        <begin position="31"/>
        <end position="51"/>
    </location>
</feature>
<comment type="similarity">
    <text evidence="2">Belongs to the monovalent cation:proton antiporter 1 (CPA1) transporter (TC 2.A.36) family.</text>
</comment>
<dbReference type="GO" id="GO:0015386">
    <property type="term" value="F:potassium:proton antiporter activity"/>
    <property type="evidence" value="ECO:0007669"/>
    <property type="project" value="TreeGrafter"/>
</dbReference>
<feature type="transmembrane region" description="Helical" evidence="12">
    <location>
        <begin position="373"/>
        <end position="398"/>
    </location>
</feature>
<dbReference type="EMBL" id="BIFR01000001">
    <property type="protein sequence ID" value="GCE10177.1"/>
    <property type="molecule type" value="Genomic_DNA"/>
</dbReference>
<feature type="transmembrane region" description="Helical" evidence="12">
    <location>
        <begin position="57"/>
        <end position="76"/>
    </location>
</feature>
<organism evidence="14 15">
    <name type="scientific">Tengunoibacter tsumagoiensis</name>
    <dbReference type="NCBI Taxonomy" id="2014871"/>
    <lineage>
        <taxon>Bacteria</taxon>
        <taxon>Bacillati</taxon>
        <taxon>Chloroflexota</taxon>
        <taxon>Ktedonobacteria</taxon>
        <taxon>Ktedonobacterales</taxon>
        <taxon>Dictyobacteraceae</taxon>
        <taxon>Tengunoibacter</taxon>
    </lineage>
</organism>
<feature type="transmembrane region" description="Helical" evidence="12">
    <location>
        <begin position="111"/>
        <end position="135"/>
    </location>
</feature>
<evidence type="ECO:0000256" key="4">
    <source>
        <dbReference type="ARBA" id="ARBA00022449"/>
    </source>
</evidence>
<gene>
    <name evidence="14" type="ORF">KTT_00360</name>
</gene>
<dbReference type="Gene3D" id="6.10.140.1330">
    <property type="match status" value="1"/>
</dbReference>
<dbReference type="PANTHER" id="PTHR10110">
    <property type="entry name" value="SODIUM/HYDROGEN EXCHANGER"/>
    <property type="match status" value="1"/>
</dbReference>
<feature type="transmembrane region" description="Helical" evidence="12">
    <location>
        <begin position="196"/>
        <end position="214"/>
    </location>
</feature>
<keyword evidence="6 12" id="KW-0812">Transmembrane</keyword>
<protein>
    <recommendedName>
        <fullName evidence="13">Cation/H+ exchanger transmembrane domain-containing protein</fullName>
    </recommendedName>
</protein>
<feature type="domain" description="Cation/H+ exchanger transmembrane" evidence="13">
    <location>
        <begin position="15"/>
        <end position="398"/>
    </location>
</feature>
<keyword evidence="9" id="KW-0406">Ion transport</keyword>
<feature type="transmembrane region" description="Helical" evidence="12">
    <location>
        <begin position="244"/>
        <end position="264"/>
    </location>
</feature>
<feature type="transmembrane region" description="Helical" evidence="12">
    <location>
        <begin position="221"/>
        <end position="238"/>
    </location>
</feature>
<evidence type="ECO:0000256" key="6">
    <source>
        <dbReference type="ARBA" id="ARBA00022692"/>
    </source>
</evidence>
<dbReference type="GO" id="GO:0051453">
    <property type="term" value="P:regulation of intracellular pH"/>
    <property type="evidence" value="ECO:0007669"/>
    <property type="project" value="TreeGrafter"/>
</dbReference>
<evidence type="ECO:0000259" key="13">
    <source>
        <dbReference type="Pfam" id="PF00999"/>
    </source>
</evidence>
<name>A0A401ZTI4_9CHLR</name>
<dbReference type="InterPro" id="IPR006153">
    <property type="entry name" value="Cation/H_exchanger_TM"/>
</dbReference>
<dbReference type="GO" id="GO:0098719">
    <property type="term" value="P:sodium ion import across plasma membrane"/>
    <property type="evidence" value="ECO:0007669"/>
    <property type="project" value="TreeGrafter"/>
</dbReference>
<evidence type="ECO:0000256" key="12">
    <source>
        <dbReference type="SAM" id="Phobius"/>
    </source>
</evidence>
<sequence length="406" mass="44400">MSIVVVVRLLVLLLLIALTVILITRRLDVPYTLGLVVVGLGISLFVNTGPFHLTPDLVLFVFLPALLFEGSWSMSVRALRDNWLTIFLLAVPGLLLEAILIAVPLRFLTPLSWIDAFLLAAILSPTDPIAVLGLFRQLKVDAQLSTIIEGESLFNDGVAGVLYQVVLVFVLASIHHVQLTPFQMIGQGLLTLLQQAGGGIVVGILCGFLISRFVKYIDDPLIEITITIVTAYGVYLLADYLHMSGILAVIVAGLILGSYGQMHAMSERTREVVDSFWSVIAFVANALLFLLVGVQLDPLEFLQSAQLSLYLSIAGLAIAAVLVARYLLVLILPAHLPGMRLRSWRFLIFWSGLRGALSLALVLALPLELPSRAALLFATYAVVFFTLMVQGFSLRFILHRIPSLHN</sequence>
<evidence type="ECO:0000256" key="5">
    <source>
        <dbReference type="ARBA" id="ARBA00022475"/>
    </source>
</evidence>
<keyword evidence="11" id="KW-0739">Sodium transport</keyword>
<feature type="transmembrane region" description="Helical" evidence="12">
    <location>
        <begin position="83"/>
        <end position="105"/>
    </location>
</feature>
<evidence type="ECO:0000256" key="10">
    <source>
        <dbReference type="ARBA" id="ARBA00023136"/>
    </source>
</evidence>
<evidence type="ECO:0000256" key="3">
    <source>
        <dbReference type="ARBA" id="ARBA00022448"/>
    </source>
</evidence>
<feature type="transmembrane region" description="Helical" evidence="12">
    <location>
        <begin position="308"/>
        <end position="332"/>
    </location>
</feature>
<keyword evidence="15" id="KW-1185">Reference proteome</keyword>
<proteinExistence type="inferred from homology"/>
<comment type="caution">
    <text evidence="14">The sequence shown here is derived from an EMBL/GenBank/DDBJ whole genome shotgun (WGS) entry which is preliminary data.</text>
</comment>
<feature type="transmembrane region" description="Helical" evidence="12">
    <location>
        <begin position="156"/>
        <end position="176"/>
    </location>
</feature>
<reference evidence="15" key="1">
    <citation type="submission" date="2018-12" db="EMBL/GenBank/DDBJ databases">
        <title>Tengunoibacter tsumagoiensis gen. nov., sp. nov., Dictyobacter kobayashii sp. nov., D. alpinus sp. nov., and D. joshuensis sp. nov. and description of Dictyobacteraceae fam. nov. within the order Ktedonobacterales isolated from Tengu-no-mugimeshi.</title>
        <authorList>
            <person name="Wang C.M."/>
            <person name="Zheng Y."/>
            <person name="Sakai Y."/>
            <person name="Toyoda A."/>
            <person name="Minakuchi Y."/>
            <person name="Abe K."/>
            <person name="Yokota A."/>
            <person name="Yabe S."/>
        </authorList>
    </citation>
    <scope>NUCLEOTIDE SEQUENCE [LARGE SCALE GENOMIC DNA]</scope>
    <source>
        <strain evidence="15">Uno3</strain>
    </source>
</reference>
<evidence type="ECO:0000256" key="11">
    <source>
        <dbReference type="ARBA" id="ARBA00023201"/>
    </source>
</evidence>
<evidence type="ECO:0000256" key="1">
    <source>
        <dbReference type="ARBA" id="ARBA00004651"/>
    </source>
</evidence>
<feature type="transmembrane region" description="Helical" evidence="12">
    <location>
        <begin position="344"/>
        <end position="367"/>
    </location>
</feature>
<keyword evidence="5" id="KW-1003">Cell membrane</keyword>
<keyword evidence="3" id="KW-0813">Transport</keyword>
<evidence type="ECO:0000256" key="8">
    <source>
        <dbReference type="ARBA" id="ARBA00023053"/>
    </source>
</evidence>
<dbReference type="GO" id="GO:0015385">
    <property type="term" value="F:sodium:proton antiporter activity"/>
    <property type="evidence" value="ECO:0007669"/>
    <property type="project" value="InterPro"/>
</dbReference>
<dbReference type="InterPro" id="IPR018422">
    <property type="entry name" value="Cation/H_exchanger_CPA1"/>
</dbReference>
<dbReference type="RefSeq" id="WP_126577799.1">
    <property type="nucleotide sequence ID" value="NZ_BIFR01000001.1"/>
</dbReference>
<dbReference type="OrthoDB" id="9809206at2"/>
<feature type="transmembrane region" description="Helical" evidence="12">
    <location>
        <begin position="276"/>
        <end position="296"/>
    </location>
</feature>
<dbReference type="AlphaFoldDB" id="A0A401ZTI4"/>
<dbReference type="GO" id="GO:0005886">
    <property type="term" value="C:plasma membrane"/>
    <property type="evidence" value="ECO:0007669"/>
    <property type="project" value="UniProtKB-SubCell"/>
</dbReference>
<evidence type="ECO:0000256" key="2">
    <source>
        <dbReference type="ARBA" id="ARBA00007367"/>
    </source>
</evidence>
<dbReference type="Pfam" id="PF00999">
    <property type="entry name" value="Na_H_Exchanger"/>
    <property type="match status" value="1"/>
</dbReference>
<evidence type="ECO:0000313" key="14">
    <source>
        <dbReference type="EMBL" id="GCE10177.1"/>
    </source>
</evidence>
<evidence type="ECO:0000313" key="15">
    <source>
        <dbReference type="Proteomes" id="UP000287352"/>
    </source>
</evidence>
<keyword evidence="4" id="KW-0050">Antiport</keyword>
<evidence type="ECO:0000256" key="9">
    <source>
        <dbReference type="ARBA" id="ARBA00023065"/>
    </source>
</evidence>
<accession>A0A401ZTI4</accession>
<evidence type="ECO:0000256" key="7">
    <source>
        <dbReference type="ARBA" id="ARBA00022989"/>
    </source>
</evidence>
<keyword evidence="8" id="KW-0915">Sodium</keyword>
<comment type="subcellular location">
    <subcellularLocation>
        <location evidence="1">Cell membrane</location>
        <topology evidence="1">Multi-pass membrane protein</topology>
    </subcellularLocation>
</comment>
<keyword evidence="10 12" id="KW-0472">Membrane</keyword>